<dbReference type="Proteomes" id="UP000231333">
    <property type="component" value="Unassembled WGS sequence"/>
</dbReference>
<accession>A0A2H0QVI3</accession>
<evidence type="ECO:0008006" key="3">
    <source>
        <dbReference type="Google" id="ProtNLM"/>
    </source>
</evidence>
<protein>
    <recommendedName>
        <fullName evidence="3">DUF5666 domain-containing protein</fullName>
    </recommendedName>
</protein>
<dbReference type="AlphaFoldDB" id="A0A2H0QVI3"/>
<dbReference type="EMBL" id="PCXL01000011">
    <property type="protein sequence ID" value="PIR38301.1"/>
    <property type="molecule type" value="Genomic_DNA"/>
</dbReference>
<sequence length="125" mass="13292">MKKILIIIVLILVVGGLWYVMGRGDSATPENATENGSVVSGVVIGVDMEGVAVDGPALVMIETEEGDVKTIAIPSMGILLCEASRIDDVFAVKAGDRVRVQGDITPDGYILPCEEEEHYFEVSAI</sequence>
<evidence type="ECO:0000313" key="1">
    <source>
        <dbReference type="EMBL" id="PIR38301.1"/>
    </source>
</evidence>
<organism evidence="1 2">
    <name type="scientific">Candidatus Zambryskibacteria bacterium CG10_big_fil_rev_8_21_14_0_10_42_12</name>
    <dbReference type="NCBI Taxonomy" id="1975115"/>
    <lineage>
        <taxon>Bacteria</taxon>
        <taxon>Candidatus Zambryskiibacteriota</taxon>
    </lineage>
</organism>
<proteinExistence type="predicted"/>
<evidence type="ECO:0000313" key="2">
    <source>
        <dbReference type="Proteomes" id="UP000231333"/>
    </source>
</evidence>
<gene>
    <name evidence="1" type="ORF">COV34_01695</name>
</gene>
<reference evidence="1 2" key="1">
    <citation type="submission" date="2017-09" db="EMBL/GenBank/DDBJ databases">
        <title>Depth-based differentiation of microbial function through sediment-hosted aquifers and enrichment of novel symbionts in the deep terrestrial subsurface.</title>
        <authorList>
            <person name="Probst A.J."/>
            <person name="Ladd B."/>
            <person name="Jarett J.K."/>
            <person name="Geller-Mcgrath D.E."/>
            <person name="Sieber C.M."/>
            <person name="Emerson J.B."/>
            <person name="Anantharaman K."/>
            <person name="Thomas B.C."/>
            <person name="Malmstrom R."/>
            <person name="Stieglmeier M."/>
            <person name="Klingl A."/>
            <person name="Woyke T."/>
            <person name="Ryan C.M."/>
            <person name="Banfield J.F."/>
        </authorList>
    </citation>
    <scope>NUCLEOTIDE SEQUENCE [LARGE SCALE GENOMIC DNA]</scope>
    <source>
        <strain evidence="1">CG10_big_fil_rev_8_21_14_0_10_42_12</strain>
    </source>
</reference>
<comment type="caution">
    <text evidence="1">The sequence shown here is derived from an EMBL/GenBank/DDBJ whole genome shotgun (WGS) entry which is preliminary data.</text>
</comment>
<name>A0A2H0QVI3_9BACT</name>